<name>A0A890CMR0_9VIRU</name>
<accession>A0A890CMR0</accession>
<dbReference type="EMBL" id="MW357718">
    <property type="protein sequence ID" value="QRG33274.1"/>
    <property type="molecule type" value="Genomic_RNA"/>
</dbReference>
<reference evidence="1" key="1">
    <citation type="submission" date="2020-12" db="EMBL/GenBank/DDBJ databases">
        <title>Molecular characterization of Brazilian isolates of Grapevine virus B.</title>
        <authorList>
            <person name="Fajardo T.V.M."/>
            <person name="Nhani A. Jr."/>
            <person name="Nickel O."/>
        </authorList>
    </citation>
    <scope>NUCLEOTIDE SEQUENCE</scope>
    <source>
        <strain evidence="1">GVB-BIB-BR</strain>
    </source>
</reference>
<sequence>MHSDNLDNLRRQIEGFGLPVAVLGEVYSSLDIVRSQQYRILSLLCRINKVSESFVLSCLVKKECSPVDYTPGLEVLGFEEVIERLISNSLPSVFKVRQDFEQGTVSFNYPWYYSITREPGEERQYRFARYVPGFKERVKALPWMALGFSASTANNPANPGTHSYSIKCVPQT</sequence>
<evidence type="ECO:0000313" key="1">
    <source>
        <dbReference type="EMBL" id="QRG33274.1"/>
    </source>
</evidence>
<protein>
    <submittedName>
        <fullName evidence="1">Uncharacterized protein</fullName>
    </submittedName>
</protein>
<organism evidence="1">
    <name type="scientific">Grapevine virus B</name>
    <dbReference type="NCBI Taxonomy" id="35289"/>
    <lineage>
        <taxon>Viruses</taxon>
        <taxon>Riboviria</taxon>
        <taxon>Orthornavirae</taxon>
        <taxon>Kitrinoviricota</taxon>
        <taxon>Alsuviricetes</taxon>
        <taxon>Tymovirales</taxon>
        <taxon>Betaflexiviridae</taxon>
        <taxon>Trivirinae</taxon>
        <taxon>Vitivirus</taxon>
        <taxon>Vitivirus betavitis</taxon>
    </lineage>
</organism>
<proteinExistence type="predicted"/>